<dbReference type="Pfam" id="PF02274">
    <property type="entry name" value="ADI"/>
    <property type="match status" value="1"/>
</dbReference>
<keyword evidence="4" id="KW-1185">Reference proteome</keyword>
<gene>
    <name evidence="3" type="ORF">ACFPPA_07800</name>
</gene>
<name>A0ABW0QL28_9GAMM</name>
<protein>
    <submittedName>
        <fullName evidence="3">Dimethylarginine dimethylaminohydrolase family protein</fullName>
    </submittedName>
</protein>
<sequence length="256" mass="27577">MWTAITREVSAALADCELSHIPRKAIDVALADAQHRDYRRALEALGCRVLVLPAEPALPDSVFVEDVAIVLDEVAIVTRPGAASRRDEVASVAVALRRHRPVLAIDAPGTIDGGDVLRLGRTLYVGQSARSNAEGIAQLRDLLAGFGYAVQGVPTRGCLHLKSAVTQLDDDTLLLQPAWVERERFADFRVIEVDPAEPHAANVVRIGEALLMPASFPRTRQRLIDAGYKVTTVDVSELQKAEGAVTCCSLVFRAGG</sequence>
<dbReference type="PANTHER" id="PTHR12737">
    <property type="entry name" value="DIMETHYLARGININE DIMETHYLAMINOHYDROLASE"/>
    <property type="match status" value="1"/>
</dbReference>
<accession>A0ABW0QL28</accession>
<comment type="similarity">
    <text evidence="1">Belongs to the DDAH family.</text>
</comment>
<keyword evidence="2" id="KW-0378">Hydrolase</keyword>
<evidence type="ECO:0000256" key="1">
    <source>
        <dbReference type="ARBA" id="ARBA00008532"/>
    </source>
</evidence>
<organism evidence="3 4">
    <name type="scientific">Rhodanobacter ginsengisoli</name>
    <dbReference type="NCBI Taxonomy" id="418646"/>
    <lineage>
        <taxon>Bacteria</taxon>
        <taxon>Pseudomonadati</taxon>
        <taxon>Pseudomonadota</taxon>
        <taxon>Gammaproteobacteria</taxon>
        <taxon>Lysobacterales</taxon>
        <taxon>Rhodanobacteraceae</taxon>
        <taxon>Rhodanobacter</taxon>
    </lineage>
</organism>
<dbReference type="InterPro" id="IPR033199">
    <property type="entry name" value="DDAH-like"/>
</dbReference>
<dbReference type="SUPFAM" id="SSF55909">
    <property type="entry name" value="Pentein"/>
    <property type="match status" value="1"/>
</dbReference>
<dbReference type="RefSeq" id="WP_377318928.1">
    <property type="nucleotide sequence ID" value="NZ_JBHSNF010000001.1"/>
</dbReference>
<dbReference type="Gene3D" id="3.75.10.10">
    <property type="entry name" value="L-arginine/glycine Amidinotransferase, Chain A"/>
    <property type="match status" value="1"/>
</dbReference>
<proteinExistence type="inferred from homology"/>
<dbReference type="EMBL" id="JBHSNF010000001">
    <property type="protein sequence ID" value="MFC5525646.1"/>
    <property type="molecule type" value="Genomic_DNA"/>
</dbReference>
<evidence type="ECO:0000256" key="2">
    <source>
        <dbReference type="ARBA" id="ARBA00022801"/>
    </source>
</evidence>
<dbReference type="PANTHER" id="PTHR12737:SF9">
    <property type="entry name" value="DIMETHYLARGININASE"/>
    <property type="match status" value="1"/>
</dbReference>
<reference evidence="4" key="1">
    <citation type="journal article" date="2019" name="Int. J. Syst. Evol. Microbiol.">
        <title>The Global Catalogue of Microorganisms (GCM) 10K type strain sequencing project: providing services to taxonomists for standard genome sequencing and annotation.</title>
        <authorList>
            <consortium name="The Broad Institute Genomics Platform"/>
            <consortium name="The Broad Institute Genome Sequencing Center for Infectious Disease"/>
            <person name="Wu L."/>
            <person name="Ma J."/>
        </authorList>
    </citation>
    <scope>NUCLEOTIDE SEQUENCE [LARGE SCALE GENOMIC DNA]</scope>
    <source>
        <strain evidence="4">CGMCC 1.16619</strain>
    </source>
</reference>
<dbReference type="Proteomes" id="UP001596114">
    <property type="component" value="Unassembled WGS sequence"/>
</dbReference>
<comment type="caution">
    <text evidence="3">The sequence shown here is derived from an EMBL/GenBank/DDBJ whole genome shotgun (WGS) entry which is preliminary data.</text>
</comment>
<evidence type="ECO:0000313" key="3">
    <source>
        <dbReference type="EMBL" id="MFC5525646.1"/>
    </source>
</evidence>
<evidence type="ECO:0000313" key="4">
    <source>
        <dbReference type="Proteomes" id="UP001596114"/>
    </source>
</evidence>